<feature type="compositionally biased region" description="Basic and acidic residues" evidence="9">
    <location>
        <begin position="399"/>
        <end position="408"/>
    </location>
</feature>
<evidence type="ECO:0000256" key="9">
    <source>
        <dbReference type="SAM" id="MobiDB-lite"/>
    </source>
</evidence>
<dbReference type="Proteomes" id="UP000031036">
    <property type="component" value="Unassembled WGS sequence"/>
</dbReference>
<evidence type="ECO:0000256" key="6">
    <source>
        <dbReference type="ARBA" id="ARBA00023034"/>
    </source>
</evidence>
<dbReference type="Pfam" id="PF04124">
    <property type="entry name" value="Dor1"/>
    <property type="match status" value="1"/>
</dbReference>
<dbReference type="SUPFAM" id="SSF74788">
    <property type="entry name" value="Cullin repeat-like"/>
    <property type="match status" value="1"/>
</dbReference>
<dbReference type="GO" id="GO:0017119">
    <property type="term" value="C:Golgi transport complex"/>
    <property type="evidence" value="ECO:0007669"/>
    <property type="project" value="InterPro"/>
</dbReference>
<evidence type="ECO:0000256" key="4">
    <source>
        <dbReference type="ARBA" id="ARBA00022448"/>
    </source>
</evidence>
<dbReference type="STRING" id="6265.A0A0B2V3F7"/>
<evidence type="ECO:0000256" key="7">
    <source>
        <dbReference type="ARBA" id="ARBA00023136"/>
    </source>
</evidence>
<evidence type="ECO:0000256" key="5">
    <source>
        <dbReference type="ARBA" id="ARBA00022927"/>
    </source>
</evidence>
<evidence type="ECO:0000313" key="10">
    <source>
        <dbReference type="EMBL" id="KHN76009.1"/>
    </source>
</evidence>
<keyword evidence="6" id="KW-0333">Golgi apparatus</keyword>
<dbReference type="PANTHER" id="PTHR21311:SF0">
    <property type="entry name" value="CONSERVED OLIGOMERIC GOLGI COMPLEX SUBUNIT 8"/>
    <property type="match status" value="1"/>
</dbReference>
<evidence type="ECO:0000256" key="2">
    <source>
        <dbReference type="ARBA" id="ARBA00006419"/>
    </source>
</evidence>
<dbReference type="PANTHER" id="PTHR21311">
    <property type="entry name" value="CONSERVED OLIGOMERIC GOLGI COMPLEX COMPONENT 8"/>
    <property type="match status" value="1"/>
</dbReference>
<feature type="compositionally biased region" description="Polar residues" evidence="9">
    <location>
        <begin position="409"/>
        <end position="423"/>
    </location>
</feature>
<comment type="similarity">
    <text evidence="2">Belongs to the COG8 family.</text>
</comment>
<keyword evidence="4" id="KW-0813">Transport</keyword>
<evidence type="ECO:0000256" key="8">
    <source>
        <dbReference type="ARBA" id="ARBA00031347"/>
    </source>
</evidence>
<evidence type="ECO:0000256" key="1">
    <source>
        <dbReference type="ARBA" id="ARBA00004395"/>
    </source>
</evidence>
<comment type="caution">
    <text evidence="10">The sequence shown here is derived from an EMBL/GenBank/DDBJ whole genome shotgun (WGS) entry which is preliminary data.</text>
</comment>
<dbReference type="InterPro" id="IPR007255">
    <property type="entry name" value="COG8"/>
</dbReference>
<gene>
    <name evidence="10" type="primary">cogc-8</name>
    <name evidence="10" type="ORF">Tcan_18214</name>
</gene>
<dbReference type="EMBL" id="JPKZ01002585">
    <property type="protein sequence ID" value="KHN76009.1"/>
    <property type="molecule type" value="Genomic_DNA"/>
</dbReference>
<feature type="region of interest" description="Disordered" evidence="9">
    <location>
        <begin position="399"/>
        <end position="472"/>
    </location>
</feature>
<organism evidence="10 11">
    <name type="scientific">Toxocara canis</name>
    <name type="common">Canine roundworm</name>
    <dbReference type="NCBI Taxonomy" id="6265"/>
    <lineage>
        <taxon>Eukaryota</taxon>
        <taxon>Metazoa</taxon>
        <taxon>Ecdysozoa</taxon>
        <taxon>Nematoda</taxon>
        <taxon>Chromadorea</taxon>
        <taxon>Rhabditida</taxon>
        <taxon>Spirurina</taxon>
        <taxon>Ascaridomorpha</taxon>
        <taxon>Ascaridoidea</taxon>
        <taxon>Toxocaridae</taxon>
        <taxon>Toxocara</taxon>
    </lineage>
</organism>
<dbReference type="GO" id="GO:0015031">
    <property type="term" value="P:protein transport"/>
    <property type="evidence" value="ECO:0007669"/>
    <property type="project" value="UniProtKB-KW"/>
</dbReference>
<evidence type="ECO:0000313" key="11">
    <source>
        <dbReference type="Proteomes" id="UP000031036"/>
    </source>
</evidence>
<dbReference type="OrthoDB" id="1661054at2759"/>
<keyword evidence="7" id="KW-0472">Membrane</keyword>
<proteinExistence type="inferred from homology"/>
<dbReference type="AlphaFoldDB" id="A0A0B2V3F7"/>
<dbReference type="InterPro" id="IPR016159">
    <property type="entry name" value="Cullin_repeat-like_dom_sf"/>
</dbReference>
<feature type="compositionally biased region" description="Basic and acidic residues" evidence="9">
    <location>
        <begin position="455"/>
        <end position="472"/>
    </location>
</feature>
<reference evidence="10 11" key="1">
    <citation type="submission" date="2014-11" db="EMBL/GenBank/DDBJ databases">
        <title>Genetic blueprint of the zoonotic pathogen Toxocara canis.</title>
        <authorList>
            <person name="Zhu X.-Q."/>
            <person name="Korhonen P.K."/>
            <person name="Cai H."/>
            <person name="Young N.D."/>
            <person name="Nejsum P."/>
            <person name="von Samson-Himmelstjerna G."/>
            <person name="Boag P.R."/>
            <person name="Tan P."/>
            <person name="Li Q."/>
            <person name="Min J."/>
            <person name="Yang Y."/>
            <person name="Wang X."/>
            <person name="Fang X."/>
            <person name="Hall R.S."/>
            <person name="Hofmann A."/>
            <person name="Sternberg P.W."/>
            <person name="Jex A.R."/>
            <person name="Gasser R.B."/>
        </authorList>
    </citation>
    <scope>NUCLEOTIDE SEQUENCE [LARGE SCALE GENOMIC DNA]</scope>
    <source>
        <strain evidence="10">PN_DK_2014</strain>
    </source>
</reference>
<dbReference type="GO" id="GO:0006891">
    <property type="term" value="P:intra-Golgi vesicle-mediated transport"/>
    <property type="evidence" value="ECO:0007669"/>
    <property type="project" value="TreeGrafter"/>
</dbReference>
<evidence type="ECO:0000256" key="3">
    <source>
        <dbReference type="ARBA" id="ARBA00020983"/>
    </source>
</evidence>
<protein>
    <recommendedName>
        <fullName evidence="3">Conserved oligomeric Golgi complex subunit 8</fullName>
    </recommendedName>
    <alternativeName>
        <fullName evidence="8">Component of oligomeric Golgi complex 8</fullName>
    </alternativeName>
</protein>
<name>A0A0B2V3F7_TOXCA</name>
<dbReference type="GO" id="GO:0000139">
    <property type="term" value="C:Golgi membrane"/>
    <property type="evidence" value="ECO:0007669"/>
    <property type="project" value="UniProtKB-SubCell"/>
</dbReference>
<sequence>MEFNLLNDGRHLSDDYAKSEQFASFFTYLELLAIRKLHYGIVTASKTAVQVVADKLIDARHYLLDELFNRFAGPIDLASSIQVVNSIRKIPHLSATQLRVSILQYRDLYLEKQIMDIRTQSDFILRMVEVYRDCMYDTMVLYLAVFPEGEIIKRDSSVDPRWDVWQSCGPSAVLSEWALHNLDVMFDYIKKVEDKSSVDVGVLSSKLMSFAMSFGRMGLDFRPLIANVLNDFVVSRFAFRVSNAASKFSQSESLQIEGDVPETVSVAQYTPGVQPPPPPVLSVWDDLCVYGNEILDAMNELRNGLSPTLIDRVLEALTASLKDVFTWLDRFAERAHQQENRCALRVADLYAHCAHSAKMEEIAKPVEQMEKAHTKILSTQSKRSEVVSEVRGIEKEHVVPEGQDDRTYITDNGESGEQSQSEVQLADEHNPDAHDSAVSNETDEEVDFTVPARVHHSEDNFSEVTLKDDSEM</sequence>
<keyword evidence="5" id="KW-0653">Protein transport</keyword>
<feature type="compositionally biased region" description="Basic and acidic residues" evidence="9">
    <location>
        <begin position="426"/>
        <end position="435"/>
    </location>
</feature>
<accession>A0A0B2V3F7</accession>
<keyword evidence="11" id="KW-1185">Reference proteome</keyword>
<comment type="subcellular location">
    <subcellularLocation>
        <location evidence="1">Golgi apparatus membrane</location>
        <topology evidence="1">Peripheral membrane protein</topology>
    </subcellularLocation>
</comment>